<accession>A0A2V2LJX7</accession>
<dbReference type="EMBL" id="QGKU01000004">
    <property type="protein sequence ID" value="PWR04401.1"/>
    <property type="molecule type" value="Genomic_DNA"/>
</dbReference>
<comment type="caution">
    <text evidence="2">The sequence shown here is derived from an EMBL/GenBank/DDBJ whole genome shotgun (WGS) entry which is preliminary data.</text>
</comment>
<dbReference type="InterPro" id="IPR052026">
    <property type="entry name" value="ExeA_AAA_ATPase_DNA-bind"/>
</dbReference>
<dbReference type="Gene3D" id="3.40.50.300">
    <property type="entry name" value="P-loop containing nucleotide triphosphate hydrolases"/>
    <property type="match status" value="1"/>
</dbReference>
<dbReference type="Pfam" id="PF13401">
    <property type="entry name" value="AAA_22"/>
    <property type="match status" value="1"/>
</dbReference>
<reference evidence="2 3" key="1">
    <citation type="submission" date="2018-05" db="EMBL/GenBank/DDBJ databases">
        <title>Rhodobacteraceae gen. nov., sp. nov. isolated from sea water.</title>
        <authorList>
            <person name="Ren Y."/>
        </authorList>
    </citation>
    <scope>NUCLEOTIDE SEQUENCE [LARGE SCALE GENOMIC DNA]</scope>
    <source>
        <strain evidence="2 3">TG-679</strain>
    </source>
</reference>
<protein>
    <submittedName>
        <fullName evidence="2">ATPase</fullName>
    </submittedName>
</protein>
<dbReference type="RefSeq" id="WP_109809996.1">
    <property type="nucleotide sequence ID" value="NZ_QGKU01000004.1"/>
</dbReference>
<dbReference type="InterPro" id="IPR027417">
    <property type="entry name" value="P-loop_NTPase"/>
</dbReference>
<feature type="domain" description="AAA+ ATPase" evidence="1">
    <location>
        <begin position="50"/>
        <end position="192"/>
    </location>
</feature>
<organism evidence="2 3">
    <name type="scientific">Meridianimarinicoccus roseus</name>
    <dbReference type="NCBI Taxonomy" id="2072018"/>
    <lineage>
        <taxon>Bacteria</taxon>
        <taxon>Pseudomonadati</taxon>
        <taxon>Pseudomonadota</taxon>
        <taxon>Alphaproteobacteria</taxon>
        <taxon>Rhodobacterales</taxon>
        <taxon>Paracoccaceae</taxon>
        <taxon>Meridianimarinicoccus</taxon>
    </lineage>
</organism>
<dbReference type="InterPro" id="IPR003593">
    <property type="entry name" value="AAA+_ATPase"/>
</dbReference>
<name>A0A2V2LJX7_9RHOB</name>
<dbReference type="OrthoDB" id="7828921at2"/>
<dbReference type="AlphaFoldDB" id="A0A2V2LJX7"/>
<dbReference type="SMART" id="SM00382">
    <property type="entry name" value="AAA"/>
    <property type="match status" value="1"/>
</dbReference>
<keyword evidence="3" id="KW-1185">Reference proteome</keyword>
<dbReference type="InterPro" id="IPR049945">
    <property type="entry name" value="AAA_22"/>
</dbReference>
<evidence type="ECO:0000259" key="1">
    <source>
        <dbReference type="SMART" id="SM00382"/>
    </source>
</evidence>
<evidence type="ECO:0000313" key="2">
    <source>
        <dbReference type="EMBL" id="PWR04401.1"/>
    </source>
</evidence>
<dbReference type="SUPFAM" id="SSF52540">
    <property type="entry name" value="P-loop containing nucleoside triphosphate hydrolases"/>
    <property type="match status" value="1"/>
</dbReference>
<evidence type="ECO:0000313" key="3">
    <source>
        <dbReference type="Proteomes" id="UP000245680"/>
    </source>
</evidence>
<sequence>MNTTAPVDIYNSFFGFHERPFTLVPDPDFLFWSKSHRLAYTMLEYGVLTRAPITVVTGEIGAGKTTLLQHLLKTLPDDVIVGLISNAQGDRGELLQWVLHALGVNFDHSASYVSLFQTLQDYLLEAYAGGHRVILIIDEAQNLNVNTLEELRMLTNINSNKDELVQLVLVGQPELRNLIMRPELKQFVQRVGSSFHLSAMNRENVAAYVAHRLRVAGGSGHEFSDAALDRVHELTGGVPRLVNQLCDLSLVYAFSAEEHVVSEDTIESVLADGVFFGAVSLNGGQANEA</sequence>
<gene>
    <name evidence="2" type="ORF">DKT77_01615</name>
</gene>
<dbReference type="PANTHER" id="PTHR35894:SF1">
    <property type="entry name" value="PHOSPHORIBULOKINASE _ URIDINE KINASE FAMILY"/>
    <property type="match status" value="1"/>
</dbReference>
<dbReference type="GO" id="GO:0016887">
    <property type="term" value="F:ATP hydrolysis activity"/>
    <property type="evidence" value="ECO:0007669"/>
    <property type="project" value="InterPro"/>
</dbReference>
<dbReference type="PANTHER" id="PTHR35894">
    <property type="entry name" value="GENERAL SECRETION PATHWAY PROTEIN A-RELATED"/>
    <property type="match status" value="1"/>
</dbReference>
<proteinExistence type="predicted"/>
<dbReference type="Proteomes" id="UP000245680">
    <property type="component" value="Unassembled WGS sequence"/>
</dbReference>